<feature type="domain" description="Lipocalin-like" evidence="2">
    <location>
        <begin position="28"/>
        <end position="94"/>
    </location>
</feature>
<evidence type="ECO:0000313" key="3">
    <source>
        <dbReference type="EMBL" id="ETA84247.1"/>
    </source>
</evidence>
<organism evidence="3 4">
    <name type="scientific">Eikenella corrodens CC92I</name>
    <dbReference type="NCBI Taxonomy" id="1073362"/>
    <lineage>
        <taxon>Bacteria</taxon>
        <taxon>Pseudomonadati</taxon>
        <taxon>Pseudomonadota</taxon>
        <taxon>Betaproteobacteria</taxon>
        <taxon>Neisseriales</taxon>
        <taxon>Neisseriaceae</taxon>
        <taxon>Eikenella</taxon>
    </lineage>
</organism>
<feature type="signal peptide" evidence="1">
    <location>
        <begin position="1"/>
        <end position="20"/>
    </location>
</feature>
<dbReference type="PATRIC" id="fig|1073362.3.peg.620"/>
<name>V7IH84_EIKCO</name>
<gene>
    <name evidence="3" type="ORF">HMPREF1177_00544</name>
</gene>
<protein>
    <recommendedName>
        <fullName evidence="2">Lipocalin-like domain-containing protein</fullName>
    </recommendedName>
</protein>
<evidence type="ECO:0000259" key="2">
    <source>
        <dbReference type="Pfam" id="PF13648"/>
    </source>
</evidence>
<dbReference type="RefSeq" id="WP_023886663.1">
    <property type="nucleotide sequence ID" value="NZ_KI635562.1"/>
</dbReference>
<accession>V7IH84</accession>
<dbReference type="EMBL" id="AZGQ01000002">
    <property type="protein sequence ID" value="ETA84247.1"/>
    <property type="molecule type" value="Genomic_DNA"/>
</dbReference>
<keyword evidence="4" id="KW-1185">Reference proteome</keyword>
<sequence>MMKKLFPTLILATTISTVHAEPVNEAQLIGRWQCTTEYPQREVTIKTNDTLTLHPNHRADDNGTYHIRLEDINFRYQQPSSGTWQLERNMLTFIWHDGLLTPHHDAATRQAIRHDPALRRADRAFARILGQSSQPATIILRIDSLDAHTMRQTQIDDQTGQEMAQSICRRLPN</sequence>
<dbReference type="Pfam" id="PF13648">
    <property type="entry name" value="Lipocalin_4"/>
    <property type="match status" value="1"/>
</dbReference>
<feature type="chain" id="PRO_5004760945" description="Lipocalin-like domain-containing protein" evidence="1">
    <location>
        <begin position="21"/>
        <end position="173"/>
    </location>
</feature>
<proteinExistence type="predicted"/>
<dbReference type="InterPro" id="IPR024311">
    <property type="entry name" value="Lipocalin-like"/>
</dbReference>
<comment type="caution">
    <text evidence="3">The sequence shown here is derived from an EMBL/GenBank/DDBJ whole genome shotgun (WGS) entry which is preliminary data.</text>
</comment>
<reference evidence="3 4" key="1">
    <citation type="submission" date="2013-11" db="EMBL/GenBank/DDBJ databases">
        <title>The Genome Sequence of Eikenella corrodens CC92I.</title>
        <authorList>
            <consortium name="The Broad Institute Genomics Platform"/>
            <person name="Earl A."/>
            <person name="Allen-Vercoe E."/>
            <person name="Daigneault M."/>
            <person name="Young S.K."/>
            <person name="Zeng Q."/>
            <person name="Gargeya S."/>
            <person name="Fitzgerald M."/>
            <person name="Abouelleil A."/>
            <person name="Alvarado L."/>
            <person name="Chapman S.B."/>
            <person name="Gainer-Dewar J."/>
            <person name="Goldberg J."/>
            <person name="Griggs A."/>
            <person name="Gujja S."/>
            <person name="Hansen M."/>
            <person name="Howarth C."/>
            <person name="Imamovic A."/>
            <person name="Ireland A."/>
            <person name="Larimer J."/>
            <person name="McCowan C."/>
            <person name="Murphy C."/>
            <person name="Pearson M."/>
            <person name="Poon T.W."/>
            <person name="Priest M."/>
            <person name="Roberts A."/>
            <person name="Saif S."/>
            <person name="Shea T."/>
            <person name="Sykes S."/>
            <person name="Wortman J."/>
            <person name="Nusbaum C."/>
            <person name="Birren B."/>
        </authorList>
    </citation>
    <scope>NUCLEOTIDE SEQUENCE [LARGE SCALE GENOMIC DNA]</scope>
    <source>
        <strain evidence="3 4">CC92I</strain>
    </source>
</reference>
<evidence type="ECO:0000313" key="4">
    <source>
        <dbReference type="Proteomes" id="UP000018554"/>
    </source>
</evidence>
<dbReference type="HOGENOM" id="CLU_128595_0_0_4"/>
<dbReference type="Proteomes" id="UP000018554">
    <property type="component" value="Unassembled WGS sequence"/>
</dbReference>
<keyword evidence="1" id="KW-0732">Signal</keyword>
<dbReference type="AlphaFoldDB" id="V7IH84"/>
<evidence type="ECO:0000256" key="1">
    <source>
        <dbReference type="SAM" id="SignalP"/>
    </source>
</evidence>